<keyword evidence="4 8" id="KW-0645">Protease</keyword>
<organism evidence="11 12">
    <name type="scientific">Rhizopus stolonifer</name>
    <name type="common">Rhizopus nigricans</name>
    <dbReference type="NCBI Taxonomy" id="4846"/>
    <lineage>
        <taxon>Eukaryota</taxon>
        <taxon>Fungi</taxon>
        <taxon>Fungi incertae sedis</taxon>
        <taxon>Mucoromycota</taxon>
        <taxon>Mucoromycotina</taxon>
        <taxon>Mucoromycetes</taxon>
        <taxon>Mucorales</taxon>
        <taxon>Mucorineae</taxon>
        <taxon>Rhizopodaceae</taxon>
        <taxon>Rhizopus</taxon>
    </lineage>
</organism>
<dbReference type="OrthoDB" id="1924260at2759"/>
<feature type="coiled-coil region" evidence="9">
    <location>
        <begin position="230"/>
        <end position="257"/>
    </location>
</feature>
<evidence type="ECO:0000259" key="10">
    <source>
        <dbReference type="PROSITE" id="PS52048"/>
    </source>
</evidence>
<evidence type="ECO:0000313" key="11">
    <source>
        <dbReference type="EMBL" id="RCI05285.1"/>
    </source>
</evidence>
<comment type="similarity">
    <text evidence="2 8">Belongs to the peptidase C12 family.</text>
</comment>
<dbReference type="InterPro" id="IPR038765">
    <property type="entry name" value="Papain-like_cys_pep_sf"/>
</dbReference>
<feature type="active site" description="Nucleophile" evidence="8">
    <location>
        <position position="13"/>
    </location>
</feature>
<proteinExistence type="inferred from homology"/>
<feature type="non-terminal residue" evidence="11">
    <location>
        <position position="1"/>
    </location>
</feature>
<reference evidence="11 12" key="1">
    <citation type="journal article" date="2018" name="G3 (Bethesda)">
        <title>Phylogenetic and Phylogenomic Definition of Rhizopus Species.</title>
        <authorList>
            <person name="Gryganskyi A.P."/>
            <person name="Golan J."/>
            <person name="Dolatabadi S."/>
            <person name="Mondo S."/>
            <person name="Robb S."/>
            <person name="Idnurm A."/>
            <person name="Muszewska A."/>
            <person name="Steczkiewicz K."/>
            <person name="Masonjones S."/>
            <person name="Liao H.L."/>
            <person name="Gajdeczka M.T."/>
            <person name="Anike F."/>
            <person name="Vuek A."/>
            <person name="Anishchenko I.M."/>
            <person name="Voigt K."/>
            <person name="de Hoog G.S."/>
            <person name="Smith M.E."/>
            <person name="Heitman J."/>
            <person name="Vilgalys R."/>
            <person name="Stajich J.E."/>
        </authorList>
    </citation>
    <scope>NUCLEOTIDE SEQUENCE [LARGE SCALE GENOMIC DNA]</scope>
    <source>
        <strain evidence="11 12">LSU 92-RS-03</strain>
    </source>
</reference>
<dbReference type="PANTHER" id="PTHR10589">
    <property type="entry name" value="UBIQUITIN CARBOXYL-TERMINAL HYDROLASE"/>
    <property type="match status" value="1"/>
</dbReference>
<evidence type="ECO:0000256" key="8">
    <source>
        <dbReference type="PROSITE-ProRule" id="PRU01393"/>
    </source>
</evidence>
<dbReference type="Proteomes" id="UP000253551">
    <property type="component" value="Unassembled WGS sequence"/>
</dbReference>
<dbReference type="InterPro" id="IPR001578">
    <property type="entry name" value="Peptidase_C12_UCH"/>
</dbReference>
<dbReference type="SUPFAM" id="SSF54001">
    <property type="entry name" value="Cysteine proteinases"/>
    <property type="match status" value="1"/>
</dbReference>
<dbReference type="GO" id="GO:0005737">
    <property type="term" value="C:cytoplasm"/>
    <property type="evidence" value="ECO:0007669"/>
    <property type="project" value="TreeGrafter"/>
</dbReference>
<evidence type="ECO:0000256" key="4">
    <source>
        <dbReference type="ARBA" id="ARBA00022670"/>
    </source>
</evidence>
<dbReference type="PANTHER" id="PTHR10589:SF16">
    <property type="entry name" value="UBIQUITIN CARBOXYL-TERMINAL HYDROLASE ISOZYME L5"/>
    <property type="match status" value="1"/>
</dbReference>
<dbReference type="Pfam" id="PF01088">
    <property type="entry name" value="Peptidase_C12"/>
    <property type="match status" value="1"/>
</dbReference>
<feature type="site" description="Transition state stabilizer" evidence="8">
    <location>
        <position position="7"/>
    </location>
</feature>
<comment type="catalytic activity">
    <reaction evidence="1 8">
        <text>Thiol-dependent hydrolysis of ester, thioester, amide, peptide and isopeptide bonds formed by the C-terminal Gly of ubiquitin (a 76-residue protein attached to proteins as an intracellular targeting signal).</text>
        <dbReference type="EC" id="3.4.19.12"/>
    </reaction>
</comment>
<keyword evidence="7 8" id="KW-0788">Thiol protease</keyword>
<feature type="active site" description="Proton donor" evidence="8">
    <location>
        <position position="96"/>
    </location>
</feature>
<feature type="domain" description="UCH catalytic" evidence="10">
    <location>
        <begin position="1"/>
        <end position="157"/>
    </location>
</feature>
<sequence length="297" mass="34178">AVIFTAQVITNVCGTLALLAVLFNADIDRGDILNNFLEFTKGFSPVNRGICLGNSEQIRTIHDAYATHANQIDMDDTLSNVSENDNAEFIDVDDFHYITYIQKDGYVWELDGLKYQPVKIAQCNEENWLEVVKPVLQQRMNSSTENELTFSLMAVTRDSYGAMSQQHKAYEECLQITQQVLRQDYSRPTLTRKEKLCLQIMENNNIPQQDILLFWEDITKGNKEAAQPKMEALQKSAEALKTQLQQLSEQKNLAKIDVERQKFDYFPFINALLTKAYIHQLLQDQSQPKRKKAKKTK</sequence>
<keyword evidence="6 8" id="KW-0378">Hydrolase</keyword>
<name>A0A367KSV8_RHIST</name>
<dbReference type="GO" id="GO:0016579">
    <property type="term" value="P:protein deubiquitination"/>
    <property type="evidence" value="ECO:0007669"/>
    <property type="project" value="TreeGrafter"/>
</dbReference>
<evidence type="ECO:0000256" key="6">
    <source>
        <dbReference type="ARBA" id="ARBA00022801"/>
    </source>
</evidence>
<dbReference type="EMBL" id="PJQM01000428">
    <property type="protein sequence ID" value="RCI05285.1"/>
    <property type="molecule type" value="Genomic_DNA"/>
</dbReference>
<dbReference type="GO" id="GO:0004843">
    <property type="term" value="F:cysteine-type deubiquitinase activity"/>
    <property type="evidence" value="ECO:0007669"/>
    <property type="project" value="UniProtKB-UniRule"/>
</dbReference>
<accession>A0A367KSV8</accession>
<dbReference type="AlphaFoldDB" id="A0A367KSV8"/>
<evidence type="ECO:0000256" key="9">
    <source>
        <dbReference type="SAM" id="Coils"/>
    </source>
</evidence>
<dbReference type="GO" id="GO:0006511">
    <property type="term" value="P:ubiquitin-dependent protein catabolic process"/>
    <property type="evidence" value="ECO:0007669"/>
    <property type="project" value="UniProtKB-UniRule"/>
</dbReference>
<keyword evidence="12" id="KW-1185">Reference proteome</keyword>
<keyword evidence="9" id="KW-0175">Coiled coil</keyword>
<dbReference type="STRING" id="4846.A0A367KSV8"/>
<gene>
    <name evidence="11" type="primary">UCHL5_2</name>
    <name evidence="11" type="ORF">CU098_013434</name>
</gene>
<evidence type="ECO:0000256" key="3">
    <source>
        <dbReference type="ARBA" id="ARBA00012759"/>
    </source>
</evidence>
<protein>
    <recommendedName>
        <fullName evidence="3 8">ubiquitinyl hydrolase 1</fullName>
        <ecNumber evidence="3 8">3.4.19.12</ecNumber>
    </recommendedName>
</protein>
<evidence type="ECO:0000256" key="7">
    <source>
        <dbReference type="ARBA" id="ARBA00022807"/>
    </source>
</evidence>
<dbReference type="Gene3D" id="3.40.532.10">
    <property type="entry name" value="Peptidase C12, ubiquitin carboxyl-terminal hydrolase"/>
    <property type="match status" value="1"/>
</dbReference>
<dbReference type="EC" id="3.4.19.12" evidence="3 8"/>
<evidence type="ECO:0000313" key="12">
    <source>
        <dbReference type="Proteomes" id="UP000253551"/>
    </source>
</evidence>
<keyword evidence="5 8" id="KW-0833">Ubl conjugation pathway</keyword>
<evidence type="ECO:0000256" key="2">
    <source>
        <dbReference type="ARBA" id="ARBA00009326"/>
    </source>
</evidence>
<feature type="site" description="Important for enzyme activity" evidence="8">
    <location>
        <position position="111"/>
    </location>
</feature>
<comment type="caution">
    <text evidence="11">The sequence shown here is derived from an EMBL/GenBank/DDBJ whole genome shotgun (WGS) entry which is preliminary data.</text>
</comment>
<evidence type="ECO:0000256" key="5">
    <source>
        <dbReference type="ARBA" id="ARBA00022786"/>
    </source>
</evidence>
<dbReference type="PROSITE" id="PS52048">
    <property type="entry name" value="UCH_DOMAIN"/>
    <property type="match status" value="1"/>
</dbReference>
<evidence type="ECO:0000256" key="1">
    <source>
        <dbReference type="ARBA" id="ARBA00000707"/>
    </source>
</evidence>
<dbReference type="InterPro" id="IPR036959">
    <property type="entry name" value="Peptidase_C12_UCH_sf"/>
</dbReference>